<dbReference type="Proteomes" id="UP000198638">
    <property type="component" value="Unassembled WGS sequence"/>
</dbReference>
<dbReference type="Gene3D" id="3.30.420.240">
    <property type="match status" value="1"/>
</dbReference>
<evidence type="ECO:0000313" key="4">
    <source>
        <dbReference type="Proteomes" id="UP000198638"/>
    </source>
</evidence>
<evidence type="ECO:0000256" key="1">
    <source>
        <dbReference type="ARBA" id="ARBA00022612"/>
    </source>
</evidence>
<keyword evidence="4" id="KW-1185">Reference proteome</keyword>
<sequence>MCQFIDDTASIFPLADLQRCMVDSWEEWADDFKPLAPRPFGFRAVWVGYDPALSGDSAGLIVVAPPAVPGGKFRVLQKCQWRGMDFDAQAEAIPTITKQYNVVYMAINTTGIDQGVYQLVRQFYPNAIALNYSPEVKDRLVLKGLSVIDKGRLEFDAEWTDLAQSFMAIRKAMTASGKRVTYEASRNEETGHADLARACLHALGNEPLEGVTANNTGFMEFSN</sequence>
<reference evidence="4" key="1">
    <citation type="submission" date="2016-10" db="EMBL/GenBank/DDBJ databases">
        <authorList>
            <person name="Varghese N."/>
            <person name="Submissions S."/>
        </authorList>
    </citation>
    <scope>NUCLEOTIDE SEQUENCE [LARGE SCALE GENOMIC DNA]</scope>
    <source>
        <strain evidence="4">LMG 24000</strain>
    </source>
</reference>
<organism evidence="3 4">
    <name type="scientific">Paraburkholderia sartisoli</name>
    <dbReference type="NCBI Taxonomy" id="83784"/>
    <lineage>
        <taxon>Bacteria</taxon>
        <taxon>Pseudomonadati</taxon>
        <taxon>Pseudomonadota</taxon>
        <taxon>Betaproteobacteria</taxon>
        <taxon>Burkholderiales</taxon>
        <taxon>Burkholderiaceae</taxon>
        <taxon>Paraburkholderia</taxon>
    </lineage>
</organism>
<feature type="domain" description="Terminase large subunit gp17-like C-terminal" evidence="2">
    <location>
        <begin position="47"/>
        <end position="204"/>
    </location>
</feature>
<protein>
    <submittedName>
        <fullName evidence="3">Terminase-like family protein</fullName>
    </submittedName>
</protein>
<keyword evidence="1" id="KW-1188">Viral release from host cell</keyword>
<evidence type="ECO:0000313" key="3">
    <source>
        <dbReference type="EMBL" id="SEB03054.1"/>
    </source>
</evidence>
<dbReference type="AlphaFoldDB" id="A0A1H4G0K0"/>
<name>A0A1H4G0K0_9BURK</name>
<proteinExistence type="predicted"/>
<dbReference type="Pfam" id="PF17289">
    <property type="entry name" value="Terminase_6C"/>
    <property type="match status" value="1"/>
</dbReference>
<dbReference type="STRING" id="83784.SAMN05192564_105225"/>
<dbReference type="EMBL" id="FNRQ01000005">
    <property type="protein sequence ID" value="SEB03054.1"/>
    <property type="molecule type" value="Genomic_DNA"/>
</dbReference>
<evidence type="ECO:0000259" key="2">
    <source>
        <dbReference type="Pfam" id="PF17289"/>
    </source>
</evidence>
<gene>
    <name evidence="3" type="ORF">SAMN05192564_105225</name>
</gene>
<dbReference type="InterPro" id="IPR035421">
    <property type="entry name" value="Terminase_6C"/>
</dbReference>
<accession>A0A1H4G0K0</accession>